<dbReference type="PANTHER" id="PTHR37959:SF1">
    <property type="entry name" value="SECRETED PROTEIN"/>
    <property type="match status" value="1"/>
</dbReference>
<organism evidence="1 2">
    <name type="scientific">Oesophagostomum dentatum</name>
    <name type="common">Nodular worm</name>
    <dbReference type="NCBI Taxonomy" id="61180"/>
    <lineage>
        <taxon>Eukaryota</taxon>
        <taxon>Metazoa</taxon>
        <taxon>Ecdysozoa</taxon>
        <taxon>Nematoda</taxon>
        <taxon>Chromadorea</taxon>
        <taxon>Rhabditida</taxon>
        <taxon>Rhabditina</taxon>
        <taxon>Rhabditomorpha</taxon>
        <taxon>Strongyloidea</taxon>
        <taxon>Strongylidae</taxon>
        <taxon>Oesophagostomum</taxon>
    </lineage>
</organism>
<evidence type="ECO:0000313" key="2">
    <source>
        <dbReference type="Proteomes" id="UP000053660"/>
    </source>
</evidence>
<evidence type="ECO:0000313" key="1">
    <source>
        <dbReference type="EMBL" id="KHJ94706.1"/>
    </source>
</evidence>
<keyword evidence="2" id="KW-1185">Reference proteome</keyword>
<protein>
    <submittedName>
        <fullName evidence="1">Uncharacterized protein</fullName>
    </submittedName>
</protein>
<reference evidence="1 2" key="1">
    <citation type="submission" date="2014-03" db="EMBL/GenBank/DDBJ databases">
        <title>Draft genome of the hookworm Oesophagostomum dentatum.</title>
        <authorList>
            <person name="Mitreva M."/>
        </authorList>
    </citation>
    <scope>NUCLEOTIDE SEQUENCE [LARGE SCALE GENOMIC DNA]</scope>
    <source>
        <strain evidence="1 2">OD-Hann</strain>
    </source>
</reference>
<accession>A0A0B1TF38</accession>
<dbReference type="AlphaFoldDB" id="A0A0B1TF38"/>
<gene>
    <name evidence="1" type="ORF">OESDEN_05359</name>
</gene>
<sequence length="111" mass="11815">MLTEILKEFKFVNSLKCDVERKGQVEAGQTASRFGSIEIINACTRQASFRVSIDGTMTTATCNASGADPKDRCSGCCQSRALAAGLTAVDGAGFPSNNGRECICCFYNPCK</sequence>
<dbReference type="PANTHER" id="PTHR37959">
    <property type="entry name" value="PROTEIN CBG15758"/>
    <property type="match status" value="1"/>
</dbReference>
<proteinExistence type="predicted"/>
<dbReference type="Proteomes" id="UP000053660">
    <property type="component" value="Unassembled WGS sequence"/>
</dbReference>
<dbReference type="EMBL" id="KN550226">
    <property type="protein sequence ID" value="KHJ94706.1"/>
    <property type="molecule type" value="Genomic_DNA"/>
</dbReference>
<dbReference type="OrthoDB" id="5842990at2759"/>
<name>A0A0B1TF38_OESDE</name>